<feature type="domain" description="VOC" evidence="1">
    <location>
        <begin position="4"/>
        <end position="127"/>
    </location>
</feature>
<dbReference type="CDD" id="cd07251">
    <property type="entry name" value="VOC_like"/>
    <property type="match status" value="1"/>
</dbReference>
<dbReference type="PANTHER" id="PTHR36503">
    <property type="entry name" value="BLR2520 PROTEIN"/>
    <property type="match status" value="1"/>
</dbReference>
<reference evidence="2 3" key="1">
    <citation type="journal article" date="2005" name="Nucleic Acids Res.">
        <title>Genomic blueprint of Hahella chejuensis, a marine microbe producing an algicidal agent.</title>
        <authorList>
            <person name="Jeong H."/>
            <person name="Yim J.H."/>
            <person name="Lee C."/>
            <person name="Choi S.-H."/>
            <person name="Park Y.K."/>
            <person name="Yoon S.H."/>
            <person name="Hur C.-G."/>
            <person name="Kang H.-Y."/>
            <person name="Kim D."/>
            <person name="Lee H.H."/>
            <person name="Park K.H."/>
            <person name="Park S.-H."/>
            <person name="Park H.-S."/>
            <person name="Lee H.K."/>
            <person name="Oh T.K."/>
            <person name="Kim J.F."/>
        </authorList>
    </citation>
    <scope>NUCLEOTIDE SEQUENCE [LARGE SCALE GENOMIC DNA]</scope>
    <source>
        <strain evidence="2 3">KCTC 2396</strain>
    </source>
</reference>
<dbReference type="AlphaFoldDB" id="Q2SEG2"/>
<dbReference type="EMBL" id="CP000155">
    <property type="protein sequence ID" value="ABC30962.1"/>
    <property type="molecule type" value="Genomic_DNA"/>
</dbReference>
<dbReference type="InterPro" id="IPR037523">
    <property type="entry name" value="VOC_core"/>
</dbReference>
<dbReference type="SUPFAM" id="SSF54593">
    <property type="entry name" value="Glyoxalase/Bleomycin resistance protein/Dihydroxybiphenyl dioxygenase"/>
    <property type="match status" value="1"/>
</dbReference>
<dbReference type="STRING" id="349521.HCH_04255"/>
<organism evidence="2 3">
    <name type="scientific">Hahella chejuensis (strain KCTC 2396)</name>
    <dbReference type="NCBI Taxonomy" id="349521"/>
    <lineage>
        <taxon>Bacteria</taxon>
        <taxon>Pseudomonadati</taxon>
        <taxon>Pseudomonadota</taxon>
        <taxon>Gammaproteobacteria</taxon>
        <taxon>Oceanospirillales</taxon>
        <taxon>Hahellaceae</taxon>
        <taxon>Hahella</taxon>
    </lineage>
</organism>
<proteinExistence type="predicted"/>
<dbReference type="Gene3D" id="3.10.180.10">
    <property type="entry name" value="2,3-Dihydroxybiphenyl 1,2-Dioxygenase, domain 1"/>
    <property type="match status" value="1"/>
</dbReference>
<sequence length="137" mass="15003">MKPRISMITLGVEDLQRSVDFYENGLGLPKMPMEDANVAFFTLNGTWLGLYPRHLLAEDAAVPDNGSGFKGVTLAHNLASKAEVDAQIQQAVEAGAKLTKPAEDTFWGGYSGYFADPDGHLWEIAWNPHAWVGPEDK</sequence>
<gene>
    <name evidence="2" type="ordered locus">HCH_04255</name>
</gene>
<keyword evidence="3" id="KW-1185">Reference proteome</keyword>
<evidence type="ECO:0000313" key="2">
    <source>
        <dbReference type="EMBL" id="ABC30962.1"/>
    </source>
</evidence>
<dbReference type="PANTHER" id="PTHR36503:SF1">
    <property type="entry name" value="BLR2520 PROTEIN"/>
    <property type="match status" value="1"/>
</dbReference>
<accession>Q2SEG2</accession>
<dbReference type="RefSeq" id="WP_011398029.1">
    <property type="nucleotide sequence ID" value="NC_007645.1"/>
</dbReference>
<protein>
    <submittedName>
        <fullName evidence="2">Lactoylglutathione lyase</fullName>
    </submittedName>
</protein>
<dbReference type="PROSITE" id="PS51819">
    <property type="entry name" value="VOC"/>
    <property type="match status" value="1"/>
</dbReference>
<dbReference type="HOGENOM" id="CLU_046006_18_0_6"/>
<dbReference type="GO" id="GO:0016829">
    <property type="term" value="F:lyase activity"/>
    <property type="evidence" value="ECO:0007669"/>
    <property type="project" value="UniProtKB-KW"/>
</dbReference>
<dbReference type="InterPro" id="IPR029068">
    <property type="entry name" value="Glyas_Bleomycin-R_OHBP_Dase"/>
</dbReference>
<dbReference type="KEGG" id="hch:HCH_04255"/>
<dbReference type="Pfam" id="PF00903">
    <property type="entry name" value="Glyoxalase"/>
    <property type="match status" value="1"/>
</dbReference>
<dbReference type="Proteomes" id="UP000000238">
    <property type="component" value="Chromosome"/>
</dbReference>
<dbReference type="eggNOG" id="COG0346">
    <property type="taxonomic scope" value="Bacteria"/>
</dbReference>
<evidence type="ECO:0000259" key="1">
    <source>
        <dbReference type="PROSITE" id="PS51819"/>
    </source>
</evidence>
<evidence type="ECO:0000313" key="3">
    <source>
        <dbReference type="Proteomes" id="UP000000238"/>
    </source>
</evidence>
<dbReference type="OrthoDB" id="4265398at2"/>
<keyword evidence="2" id="KW-0456">Lyase</keyword>
<name>Q2SEG2_HAHCH</name>
<dbReference type="InterPro" id="IPR004360">
    <property type="entry name" value="Glyas_Fos-R_dOase_dom"/>
</dbReference>